<dbReference type="InterPro" id="IPR029066">
    <property type="entry name" value="PLP-binding_barrel"/>
</dbReference>
<sequence length="421" mass="44702">MAIQRRTWLIGGAAAALVAAGLARPGDRGGAHDSYFQRLATALAGLPAQPTLVIDRTRLRANLAAIRQRAQHPLRVVVKSLPSLALIDAALAEWKSDRAMLFNAPQLALIAAQRPAVQLLLGKPLPASAAAWALDALRGDSAAPRRIEWLVDSAQRLAEYRALAQQRGLPLRINIEIDVGLHRGGVEDEAGFAALLDVLKSEPLLQFSGLMGYDAHLAAIPDLPGARSGAQAESQRRYAALLALARQRLGEPAAPWTLNAAGSPTFQLHDPTSSANELSVGSAAVKPSDFDKPSLAALQPAAFIATPVLKDLGDFRLPRGVEWIAGAARAWDINQRRAFAMHGGHWLADPVSPPGVAPSGLYGPSSNQQVLVASPSAALQPGDWLFLRPRQSEAVLLQFGALAVVDEGQVVERWPVFDASA</sequence>
<dbReference type="EMBL" id="JABRWJ010000001">
    <property type="protein sequence ID" value="NRF65507.1"/>
    <property type="molecule type" value="Genomic_DNA"/>
</dbReference>
<dbReference type="Proteomes" id="UP000737171">
    <property type="component" value="Unassembled WGS sequence"/>
</dbReference>
<dbReference type="RefSeq" id="WP_173119611.1">
    <property type="nucleotide sequence ID" value="NZ_JABRWJ010000001.1"/>
</dbReference>
<name>A0ABX2ECI2_9BURK</name>
<dbReference type="InterPro" id="IPR001608">
    <property type="entry name" value="Ala_racemase_N"/>
</dbReference>
<dbReference type="PANTHER" id="PTHR28004">
    <property type="entry name" value="ZGC:162816-RELATED"/>
    <property type="match status" value="1"/>
</dbReference>
<dbReference type="PROSITE" id="PS51318">
    <property type="entry name" value="TAT"/>
    <property type="match status" value="1"/>
</dbReference>
<proteinExistence type="predicted"/>
<accession>A0ABX2ECI2</accession>
<dbReference type="SUPFAM" id="SSF51419">
    <property type="entry name" value="PLP-binding barrel"/>
    <property type="match status" value="1"/>
</dbReference>
<feature type="domain" description="Alanine racemase N-terminal" evidence="1">
    <location>
        <begin position="54"/>
        <end position="285"/>
    </location>
</feature>
<evidence type="ECO:0000313" key="3">
    <source>
        <dbReference type="Proteomes" id="UP000737171"/>
    </source>
</evidence>
<gene>
    <name evidence="2" type="ORF">HLB44_00780</name>
</gene>
<organism evidence="2 3">
    <name type="scientific">Pseudaquabacterium terrae</name>
    <dbReference type="NCBI Taxonomy" id="2732868"/>
    <lineage>
        <taxon>Bacteria</taxon>
        <taxon>Pseudomonadati</taxon>
        <taxon>Pseudomonadota</taxon>
        <taxon>Betaproteobacteria</taxon>
        <taxon>Burkholderiales</taxon>
        <taxon>Sphaerotilaceae</taxon>
        <taxon>Pseudaquabacterium</taxon>
    </lineage>
</organism>
<dbReference type="Gene3D" id="3.20.20.10">
    <property type="entry name" value="Alanine racemase"/>
    <property type="match status" value="1"/>
</dbReference>
<dbReference type="InterPro" id="IPR051466">
    <property type="entry name" value="D-amino_acid_metab_enzyme"/>
</dbReference>
<evidence type="ECO:0000313" key="2">
    <source>
        <dbReference type="EMBL" id="NRF65507.1"/>
    </source>
</evidence>
<reference evidence="2 3" key="1">
    <citation type="submission" date="2020-05" db="EMBL/GenBank/DDBJ databases">
        <title>Aquincola sp. isolate from soil.</title>
        <authorList>
            <person name="Han J."/>
            <person name="Kim D.-U."/>
        </authorList>
    </citation>
    <scope>NUCLEOTIDE SEQUENCE [LARGE SCALE GENOMIC DNA]</scope>
    <source>
        <strain evidence="2 3">S2</strain>
    </source>
</reference>
<dbReference type="PANTHER" id="PTHR28004:SF2">
    <property type="entry name" value="D-SERINE DEHYDRATASE"/>
    <property type="match status" value="1"/>
</dbReference>
<dbReference type="Pfam" id="PF01168">
    <property type="entry name" value="Ala_racemase_N"/>
    <property type="match status" value="1"/>
</dbReference>
<dbReference type="InterPro" id="IPR006311">
    <property type="entry name" value="TAT_signal"/>
</dbReference>
<comment type="caution">
    <text evidence="2">The sequence shown here is derived from an EMBL/GenBank/DDBJ whole genome shotgun (WGS) entry which is preliminary data.</text>
</comment>
<evidence type="ECO:0000259" key="1">
    <source>
        <dbReference type="Pfam" id="PF01168"/>
    </source>
</evidence>
<protein>
    <submittedName>
        <fullName evidence="2">Alanine racemase</fullName>
    </submittedName>
</protein>
<keyword evidence="3" id="KW-1185">Reference proteome</keyword>